<accession>A0A840V1J2</accession>
<sequence length="416" mass="48203">MVPLRQKMASYLSWLDHDSIARERTLRILSLFQEKESRDELGLGSVRDSFADQLFPGTSTIQTRLRYMLFVPWIYHSLEENRLLAESFAIQADKLERDLVQPLLDSDDQAGVFGKTAGKKLKRLPSSVYWAGLGVWGIRLTTFSQDEYHRRIDETYRRRNALKALEKDAKARGDDIDVEQRRASLSWHPRLPAPPQNFPAMVNFALSREEAEFIRDRVQVACGGSLLSFLALHCEPADSQAPWEHPDYGRFSEEHKELLANARLFSEVMHGAALSYNVQLARLRNHEDLVAEHQASFDEWTANLPLEEIRTWSVSRLWELTMDHGHTITPQTRSFVQQWIDHTRTSPSGLLSDTEALTLIKRREMKLKGERSRFRNHRALEQWGGYSGVGRLVYRWPNVKVLLNDLYQGMNREEKC</sequence>
<dbReference type="Proteomes" id="UP000539642">
    <property type="component" value="Unassembled WGS sequence"/>
</dbReference>
<name>A0A840V1J2_9BACT</name>
<dbReference type="AlphaFoldDB" id="A0A840V1J2"/>
<evidence type="ECO:0000313" key="1">
    <source>
        <dbReference type="EMBL" id="MBB5349534.1"/>
    </source>
</evidence>
<reference evidence="1 2" key="1">
    <citation type="submission" date="2020-08" db="EMBL/GenBank/DDBJ databases">
        <title>Genomic Encyclopedia of Type Strains, Phase IV (KMG-IV): sequencing the most valuable type-strain genomes for metagenomic binning, comparative biology and taxonomic classification.</title>
        <authorList>
            <person name="Goeker M."/>
        </authorList>
    </citation>
    <scope>NUCLEOTIDE SEQUENCE [LARGE SCALE GENOMIC DNA]</scope>
    <source>
        <strain evidence="1 2">DSM 28570</strain>
    </source>
</reference>
<dbReference type="InterPro" id="IPR045941">
    <property type="entry name" value="DUF6361"/>
</dbReference>
<evidence type="ECO:0000313" key="2">
    <source>
        <dbReference type="Proteomes" id="UP000539642"/>
    </source>
</evidence>
<dbReference type="Pfam" id="PF19888">
    <property type="entry name" value="DUF6361"/>
    <property type="match status" value="1"/>
</dbReference>
<protein>
    <submittedName>
        <fullName evidence="1">Uncharacterized protein</fullName>
    </submittedName>
</protein>
<comment type="caution">
    <text evidence="1">The sequence shown here is derived from an EMBL/GenBank/DDBJ whole genome shotgun (WGS) entry which is preliminary data.</text>
</comment>
<organism evidence="1 2">
    <name type="scientific">Desulfoprunum benzoelyticum</name>
    <dbReference type="NCBI Taxonomy" id="1506996"/>
    <lineage>
        <taxon>Bacteria</taxon>
        <taxon>Pseudomonadati</taxon>
        <taxon>Thermodesulfobacteriota</taxon>
        <taxon>Desulfobulbia</taxon>
        <taxon>Desulfobulbales</taxon>
        <taxon>Desulfobulbaceae</taxon>
        <taxon>Desulfoprunum</taxon>
    </lineage>
</organism>
<gene>
    <name evidence="1" type="ORF">HNQ81_003290</name>
</gene>
<keyword evidence="2" id="KW-1185">Reference proteome</keyword>
<dbReference type="EMBL" id="JACHEO010000028">
    <property type="protein sequence ID" value="MBB5349534.1"/>
    <property type="molecule type" value="Genomic_DNA"/>
</dbReference>
<proteinExistence type="predicted"/>